<accession>A0A1D8D6M1</accession>
<evidence type="ECO:0000313" key="3">
    <source>
        <dbReference type="Proteomes" id="UP000095185"/>
    </source>
</evidence>
<dbReference type="OrthoDB" id="9966032at2"/>
<gene>
    <name evidence="2" type="ORF">BIU88_10110</name>
</gene>
<evidence type="ECO:0000256" key="1">
    <source>
        <dbReference type="SAM" id="Phobius"/>
    </source>
</evidence>
<organism evidence="2 3">
    <name type="scientific">Chlorobaculum limnaeum</name>
    <dbReference type="NCBI Taxonomy" id="274537"/>
    <lineage>
        <taxon>Bacteria</taxon>
        <taxon>Pseudomonadati</taxon>
        <taxon>Chlorobiota</taxon>
        <taxon>Chlorobiia</taxon>
        <taxon>Chlorobiales</taxon>
        <taxon>Chlorobiaceae</taxon>
        <taxon>Chlorobaculum</taxon>
    </lineage>
</organism>
<feature type="transmembrane region" description="Helical" evidence="1">
    <location>
        <begin position="63"/>
        <end position="81"/>
    </location>
</feature>
<keyword evidence="1" id="KW-0812">Transmembrane</keyword>
<dbReference type="AlphaFoldDB" id="A0A1D8D6M1"/>
<reference evidence="2" key="1">
    <citation type="submission" date="2016-09" db="EMBL/GenBank/DDBJ databases">
        <title>Genome sequence of Chlorobaculum limnaeum.</title>
        <authorList>
            <person name="Liu Z."/>
            <person name="Tank M."/>
            <person name="Bryant D.A."/>
        </authorList>
    </citation>
    <scope>NUCLEOTIDE SEQUENCE [LARGE SCALE GENOMIC DNA]</scope>
    <source>
        <strain evidence="2">DSM 1677</strain>
    </source>
</reference>
<sequence>MNESESNDCEYTVFAGGDSCFFSSVAFPLTAALEEELRGDDSVKKTKKLPDFLHVDSRPQADASVIIGGVVGIFMFFTSWLGKKVLDEIYEAKFRPAIKRALGEVDNNMSKEKKRSLTMLQVGVSYDDKRVFILIGIVGYTFSEILASEHMLASVHRNAVEWIENNSFAEPILLYIINHGNVNVEPIRFDSLIHADRYIRTIEFEC</sequence>
<dbReference type="Proteomes" id="UP000095185">
    <property type="component" value="Chromosome"/>
</dbReference>
<name>A0A1D8D6M1_CHLLM</name>
<protein>
    <submittedName>
        <fullName evidence="2">Uncharacterized protein</fullName>
    </submittedName>
</protein>
<dbReference type="KEGG" id="clz:BIU88_10110"/>
<keyword evidence="1" id="KW-1133">Transmembrane helix</keyword>
<keyword evidence="3" id="KW-1185">Reference proteome</keyword>
<dbReference type="EMBL" id="CP017305">
    <property type="protein sequence ID" value="AOS84454.1"/>
    <property type="molecule type" value="Genomic_DNA"/>
</dbReference>
<keyword evidence="1" id="KW-0472">Membrane</keyword>
<dbReference type="RefSeq" id="WP_069810646.1">
    <property type="nucleotide sequence ID" value="NZ_CP017305.1"/>
</dbReference>
<evidence type="ECO:0000313" key="2">
    <source>
        <dbReference type="EMBL" id="AOS84454.1"/>
    </source>
</evidence>
<proteinExistence type="predicted"/>